<reference evidence="7" key="1">
    <citation type="submission" date="2020-08" db="EMBL/GenBank/DDBJ databases">
        <title>Sulfitobacter aestuariivivens sp. nov., isolated from a tidal flat.</title>
        <authorList>
            <person name="Park S."/>
            <person name="Yoon J.-H."/>
        </authorList>
    </citation>
    <scope>NUCLEOTIDE SEQUENCE</scope>
    <source>
        <strain evidence="7">TSTF-M16</strain>
    </source>
</reference>
<comment type="similarity">
    <text evidence="1 5">Belongs to the flavin oxidoreductase frp family.</text>
</comment>
<keyword evidence="3 5" id="KW-0288">FMN</keyword>
<dbReference type="InterPro" id="IPR000415">
    <property type="entry name" value="Nitroreductase-like"/>
</dbReference>
<dbReference type="PIRSF" id="PIRSF005426">
    <property type="entry name" value="Frp"/>
    <property type="match status" value="1"/>
</dbReference>
<gene>
    <name evidence="7" type="ORF">H9Q16_12355</name>
</gene>
<evidence type="ECO:0000256" key="3">
    <source>
        <dbReference type="ARBA" id="ARBA00022643"/>
    </source>
</evidence>
<feature type="domain" description="Nitroreductase" evidence="6">
    <location>
        <begin position="28"/>
        <end position="182"/>
    </location>
</feature>
<organism evidence="7 8">
    <name type="scientific">Sulfitobacter aestuariivivens</name>
    <dbReference type="NCBI Taxonomy" id="2766981"/>
    <lineage>
        <taxon>Bacteria</taxon>
        <taxon>Pseudomonadati</taxon>
        <taxon>Pseudomonadota</taxon>
        <taxon>Alphaproteobacteria</taxon>
        <taxon>Rhodobacterales</taxon>
        <taxon>Roseobacteraceae</taxon>
        <taxon>Sulfitobacter</taxon>
    </lineage>
</organism>
<protein>
    <submittedName>
        <fullName evidence="7">Nitroreductase family protein</fullName>
    </submittedName>
</protein>
<dbReference type="PANTHER" id="PTHR43425">
    <property type="entry name" value="OXYGEN-INSENSITIVE NADPH NITROREDUCTASE"/>
    <property type="match status" value="1"/>
</dbReference>
<accession>A0A927HFR4</accession>
<keyword evidence="8" id="KW-1185">Reference proteome</keyword>
<dbReference type="RefSeq" id="WP_191075737.1">
    <property type="nucleotide sequence ID" value="NZ_JACTAG010000002.1"/>
</dbReference>
<proteinExistence type="inferred from homology"/>
<keyword evidence="2 5" id="KW-0285">Flavoprotein</keyword>
<dbReference type="Pfam" id="PF00881">
    <property type="entry name" value="Nitroreductase"/>
    <property type="match status" value="1"/>
</dbReference>
<sequence length="271" mass="29727">MQRSLNQRYPDAPSVPDIPGSDMLTSMAARGACRAFTDTPVPDALLDLLCAVAMASPTKSDLQQRDIIMLKSAGQRARLSDLVAGQSWVADAPMIAVFCGNNRRQRLLHDWHDVPFANDHLDAPFNAAADAAIALGAFVAAADAVGLGTCPISAVRNEARKVSTLLNLPQHVFPFAGLAIGYPAQETHISERLPLATTCHVDHYREDGLRDAIATYDADRRQTQPYARQRFAETYGIKVDYCWSDDKARQYSAPERADFGAYMKDQGFKLD</sequence>
<dbReference type="Gene3D" id="3.40.109.10">
    <property type="entry name" value="NADH Oxidase"/>
    <property type="match status" value="1"/>
</dbReference>
<evidence type="ECO:0000256" key="1">
    <source>
        <dbReference type="ARBA" id="ARBA00008366"/>
    </source>
</evidence>
<dbReference type="EMBL" id="JACTAG010000002">
    <property type="protein sequence ID" value="MBD3664718.1"/>
    <property type="molecule type" value="Genomic_DNA"/>
</dbReference>
<keyword evidence="5" id="KW-0521">NADP</keyword>
<evidence type="ECO:0000313" key="7">
    <source>
        <dbReference type="EMBL" id="MBD3664718.1"/>
    </source>
</evidence>
<dbReference type="PANTHER" id="PTHR43425:SF2">
    <property type="entry name" value="OXYGEN-INSENSITIVE NADPH NITROREDUCTASE"/>
    <property type="match status" value="1"/>
</dbReference>
<keyword evidence="4 5" id="KW-0560">Oxidoreductase</keyword>
<dbReference type="SUPFAM" id="SSF55469">
    <property type="entry name" value="FMN-dependent nitroreductase-like"/>
    <property type="match status" value="1"/>
</dbReference>
<dbReference type="InterPro" id="IPR029479">
    <property type="entry name" value="Nitroreductase"/>
</dbReference>
<evidence type="ECO:0000313" key="8">
    <source>
        <dbReference type="Proteomes" id="UP000635142"/>
    </source>
</evidence>
<evidence type="ECO:0000259" key="6">
    <source>
        <dbReference type="Pfam" id="PF00881"/>
    </source>
</evidence>
<dbReference type="GO" id="GO:0016491">
    <property type="term" value="F:oxidoreductase activity"/>
    <property type="evidence" value="ECO:0007669"/>
    <property type="project" value="UniProtKB-UniRule"/>
</dbReference>
<evidence type="ECO:0000256" key="5">
    <source>
        <dbReference type="PIRNR" id="PIRNR005426"/>
    </source>
</evidence>
<dbReference type="AlphaFoldDB" id="A0A927HFR4"/>
<dbReference type="InterPro" id="IPR016446">
    <property type="entry name" value="Flavin_OxRdtase_Frp"/>
</dbReference>
<name>A0A927HFR4_9RHOB</name>
<evidence type="ECO:0000256" key="2">
    <source>
        <dbReference type="ARBA" id="ARBA00022630"/>
    </source>
</evidence>
<comment type="caution">
    <text evidence="7">The sequence shown here is derived from an EMBL/GenBank/DDBJ whole genome shotgun (WGS) entry which is preliminary data.</text>
</comment>
<evidence type="ECO:0000256" key="4">
    <source>
        <dbReference type="ARBA" id="ARBA00023002"/>
    </source>
</evidence>
<dbReference type="Proteomes" id="UP000635142">
    <property type="component" value="Unassembled WGS sequence"/>
</dbReference>